<dbReference type="Gene3D" id="2.40.50.100">
    <property type="match status" value="1"/>
</dbReference>
<evidence type="ECO:0000259" key="5">
    <source>
        <dbReference type="Pfam" id="PF25989"/>
    </source>
</evidence>
<dbReference type="InterPro" id="IPR006143">
    <property type="entry name" value="RND_pump_MFP"/>
</dbReference>
<reference evidence="6 7" key="1">
    <citation type="journal article" date="2013" name="Genome Announc.">
        <title>Complete genome sequence of Simiduia agarivorans SA1(T), a marine bacterium able to degrade a variety of polysaccharides.</title>
        <authorList>
            <person name="Lin S.Y."/>
            <person name="Shieh W.Y."/>
            <person name="Chen J.S."/>
            <person name="Tang S.L."/>
        </authorList>
    </citation>
    <scope>NUCLEOTIDE SEQUENCE [LARGE SCALE GENOMIC DNA]</scope>
    <source>
        <strain evidence="7">DSM 21679 / JCM 13881 / BCRC 17597 / SA1</strain>
    </source>
</reference>
<evidence type="ECO:0000259" key="4">
    <source>
        <dbReference type="Pfam" id="PF25954"/>
    </source>
</evidence>
<evidence type="ECO:0000256" key="2">
    <source>
        <dbReference type="SAM" id="SignalP"/>
    </source>
</evidence>
<dbReference type="Proteomes" id="UP000000466">
    <property type="component" value="Chromosome"/>
</dbReference>
<feature type="chain" id="PRO_5003878317" evidence="2">
    <location>
        <begin position="19"/>
        <end position="347"/>
    </location>
</feature>
<accession>K4KRU6</accession>
<organism evidence="6 7">
    <name type="scientific">Simiduia agarivorans (strain DSM 21679 / JCM 13881 / BCRC 17597 / SA1)</name>
    <dbReference type="NCBI Taxonomy" id="1117647"/>
    <lineage>
        <taxon>Bacteria</taxon>
        <taxon>Pseudomonadati</taxon>
        <taxon>Pseudomonadota</taxon>
        <taxon>Gammaproteobacteria</taxon>
        <taxon>Cellvibrionales</taxon>
        <taxon>Cellvibrionaceae</taxon>
        <taxon>Simiduia</taxon>
    </lineage>
</organism>
<dbReference type="AlphaFoldDB" id="K4KRU6"/>
<dbReference type="EMBL" id="CP003746">
    <property type="protein sequence ID" value="AFV00879.1"/>
    <property type="molecule type" value="Genomic_DNA"/>
</dbReference>
<keyword evidence="7" id="KW-1185">Reference proteome</keyword>
<dbReference type="FunFam" id="2.40.30.170:FF:000010">
    <property type="entry name" value="Efflux RND transporter periplasmic adaptor subunit"/>
    <property type="match status" value="1"/>
</dbReference>
<comment type="similarity">
    <text evidence="1">Belongs to the membrane fusion protein (MFP) (TC 8.A.1) family.</text>
</comment>
<dbReference type="PANTHER" id="PTHR30469:SF16">
    <property type="entry name" value="HAE1 FAMILY EFFLUX PUMP MFP COMPONENT"/>
    <property type="match status" value="1"/>
</dbReference>
<feature type="signal peptide" evidence="2">
    <location>
        <begin position="1"/>
        <end position="18"/>
    </location>
</feature>
<sequence length="347" mass="38024">MRTLLLALACLYTVTATAATGVYVQKLTYADFADRLEALGTLRANESVEITATVTERLLAVHFRDGQRVKRGALLAEMDAAEEQALRQEQFLVADEAARQYERVKKLAADGLAPQSQLDEKRREYLAAQARLDGIDARLRQLKLTAPFDGVLGIRTVSPGTLVKPGDVITTLDDDQVMKLDFSVPSTYLPALTVGLKIKAVARALDNAAFDGEIASIDSRVDPVTRAIRVRALVPNPNARLRPGLLMSIDLYKSPRQALMLREEALILEGRNHYVFRVNADNKIEKVNVVPGSRAPGWVEILQGLNENDLLVTQGTVKLRPGAEVDVLGEIEPGQRLPDLMKGAHSS</sequence>
<keyword evidence="2" id="KW-0732">Signal</keyword>
<dbReference type="RefSeq" id="WP_015049029.1">
    <property type="nucleotide sequence ID" value="NC_018868.3"/>
</dbReference>
<dbReference type="InterPro" id="IPR058637">
    <property type="entry name" value="YknX-like_C"/>
</dbReference>
<dbReference type="Pfam" id="PF25989">
    <property type="entry name" value="YknX_C"/>
    <property type="match status" value="1"/>
</dbReference>
<dbReference type="SUPFAM" id="SSF111369">
    <property type="entry name" value="HlyD-like secretion proteins"/>
    <property type="match status" value="1"/>
</dbReference>
<dbReference type="eggNOG" id="COG0845">
    <property type="taxonomic scope" value="Bacteria"/>
</dbReference>
<evidence type="ECO:0000313" key="7">
    <source>
        <dbReference type="Proteomes" id="UP000000466"/>
    </source>
</evidence>
<dbReference type="InterPro" id="IPR058792">
    <property type="entry name" value="Beta-barrel_RND_2"/>
</dbReference>
<name>K4KRU6_SIMAS</name>
<protein>
    <submittedName>
        <fullName evidence="6">Efflux transporter RND family, MFP subunit</fullName>
    </submittedName>
</protein>
<feature type="domain" description="CusB-like beta-barrel" evidence="4">
    <location>
        <begin position="181"/>
        <end position="252"/>
    </location>
</feature>
<proteinExistence type="inferred from homology"/>
<evidence type="ECO:0000256" key="1">
    <source>
        <dbReference type="ARBA" id="ARBA00009477"/>
    </source>
</evidence>
<dbReference type="Gene3D" id="2.40.420.20">
    <property type="match status" value="1"/>
</dbReference>
<feature type="domain" description="YknX-like C-terminal permuted SH3-like" evidence="5">
    <location>
        <begin position="263"/>
        <end position="327"/>
    </location>
</feature>
<evidence type="ECO:0000313" key="6">
    <source>
        <dbReference type="EMBL" id="AFV00879.1"/>
    </source>
</evidence>
<gene>
    <name evidence="6" type="ordered locus">M5M_18750</name>
</gene>
<dbReference type="NCBIfam" id="TIGR01730">
    <property type="entry name" value="RND_mfp"/>
    <property type="match status" value="1"/>
</dbReference>
<dbReference type="Gene3D" id="2.40.30.170">
    <property type="match status" value="1"/>
</dbReference>
<dbReference type="OrthoDB" id="9806939at2"/>
<dbReference type="GO" id="GO:0015562">
    <property type="term" value="F:efflux transmembrane transporter activity"/>
    <property type="evidence" value="ECO:0007669"/>
    <property type="project" value="TreeGrafter"/>
</dbReference>
<dbReference type="KEGG" id="saga:M5M_18750"/>
<dbReference type="Pfam" id="PF25954">
    <property type="entry name" value="Beta-barrel_RND_2"/>
    <property type="match status" value="1"/>
</dbReference>
<dbReference type="Gene3D" id="1.10.287.470">
    <property type="entry name" value="Helix hairpin bin"/>
    <property type="match status" value="1"/>
</dbReference>
<dbReference type="Pfam" id="PF25917">
    <property type="entry name" value="BSH_RND"/>
    <property type="match status" value="1"/>
</dbReference>
<dbReference type="GO" id="GO:1990281">
    <property type="term" value="C:efflux pump complex"/>
    <property type="evidence" value="ECO:0007669"/>
    <property type="project" value="TreeGrafter"/>
</dbReference>
<dbReference type="HOGENOM" id="CLU_018816_1_2_6"/>
<evidence type="ECO:0000259" key="3">
    <source>
        <dbReference type="Pfam" id="PF25917"/>
    </source>
</evidence>
<dbReference type="STRING" id="1117647.M5M_18750"/>
<dbReference type="PANTHER" id="PTHR30469">
    <property type="entry name" value="MULTIDRUG RESISTANCE PROTEIN MDTA"/>
    <property type="match status" value="1"/>
</dbReference>
<feature type="domain" description="Multidrug resistance protein MdtA-like barrel-sandwich hybrid" evidence="3">
    <location>
        <begin position="47"/>
        <end position="167"/>
    </location>
</feature>
<dbReference type="InterPro" id="IPR058625">
    <property type="entry name" value="MdtA-like_BSH"/>
</dbReference>